<name>A0AAV7Q045_PLEWA</name>
<accession>A0AAV7Q045</accession>
<dbReference type="Proteomes" id="UP001066276">
    <property type="component" value="Chromosome 6"/>
</dbReference>
<dbReference type="AlphaFoldDB" id="A0AAV7Q045"/>
<organism evidence="1 2">
    <name type="scientific">Pleurodeles waltl</name>
    <name type="common">Iberian ribbed newt</name>
    <dbReference type="NCBI Taxonomy" id="8319"/>
    <lineage>
        <taxon>Eukaryota</taxon>
        <taxon>Metazoa</taxon>
        <taxon>Chordata</taxon>
        <taxon>Craniata</taxon>
        <taxon>Vertebrata</taxon>
        <taxon>Euteleostomi</taxon>
        <taxon>Amphibia</taxon>
        <taxon>Batrachia</taxon>
        <taxon>Caudata</taxon>
        <taxon>Salamandroidea</taxon>
        <taxon>Salamandridae</taxon>
        <taxon>Pleurodelinae</taxon>
        <taxon>Pleurodeles</taxon>
    </lineage>
</organism>
<dbReference type="EMBL" id="JANPWB010000010">
    <property type="protein sequence ID" value="KAJ1133932.1"/>
    <property type="molecule type" value="Genomic_DNA"/>
</dbReference>
<feature type="non-terminal residue" evidence="1">
    <location>
        <position position="51"/>
    </location>
</feature>
<keyword evidence="2" id="KW-1185">Reference proteome</keyword>
<sequence length="51" mass="5614">VAGTGDWQKMLLHRSGRNWGLAEDAITQEWQTLGSGRGCYYTGVVGTGDWQ</sequence>
<evidence type="ECO:0000313" key="1">
    <source>
        <dbReference type="EMBL" id="KAJ1133932.1"/>
    </source>
</evidence>
<feature type="non-terminal residue" evidence="1">
    <location>
        <position position="1"/>
    </location>
</feature>
<proteinExistence type="predicted"/>
<reference evidence="1" key="1">
    <citation type="journal article" date="2022" name="bioRxiv">
        <title>Sequencing and chromosome-scale assembly of the giantPleurodeles waltlgenome.</title>
        <authorList>
            <person name="Brown T."/>
            <person name="Elewa A."/>
            <person name="Iarovenko S."/>
            <person name="Subramanian E."/>
            <person name="Araus A.J."/>
            <person name="Petzold A."/>
            <person name="Susuki M."/>
            <person name="Suzuki K.-i.T."/>
            <person name="Hayashi T."/>
            <person name="Toyoda A."/>
            <person name="Oliveira C."/>
            <person name="Osipova E."/>
            <person name="Leigh N.D."/>
            <person name="Simon A."/>
            <person name="Yun M.H."/>
        </authorList>
    </citation>
    <scope>NUCLEOTIDE SEQUENCE</scope>
    <source>
        <strain evidence="1">20211129_DDA</strain>
        <tissue evidence="1">Liver</tissue>
    </source>
</reference>
<evidence type="ECO:0000313" key="2">
    <source>
        <dbReference type="Proteomes" id="UP001066276"/>
    </source>
</evidence>
<gene>
    <name evidence="1" type="ORF">NDU88_000402</name>
</gene>
<comment type="caution">
    <text evidence="1">The sequence shown here is derived from an EMBL/GenBank/DDBJ whole genome shotgun (WGS) entry which is preliminary data.</text>
</comment>
<protein>
    <submittedName>
        <fullName evidence="1">Uncharacterized protein</fullName>
    </submittedName>
</protein>